<name>A0A8B8FLH1_9HEMI</name>
<proteinExistence type="predicted"/>
<dbReference type="PANTHER" id="PTHR10492:SF57">
    <property type="entry name" value="ATP-DEPENDENT DNA HELICASE"/>
    <property type="match status" value="1"/>
</dbReference>
<protein>
    <submittedName>
        <fullName evidence="3">Uncharacterized protein LOC112684276</fullName>
    </submittedName>
</protein>
<gene>
    <name evidence="3" type="primary">LOC112684276</name>
</gene>
<dbReference type="PANTHER" id="PTHR10492">
    <property type="match status" value="1"/>
</dbReference>
<feature type="domain" description="Helitron helicase-like" evidence="1">
    <location>
        <begin position="2"/>
        <end position="118"/>
    </location>
</feature>
<reference evidence="3" key="1">
    <citation type="submission" date="2025-08" db="UniProtKB">
        <authorList>
            <consortium name="RefSeq"/>
        </authorList>
    </citation>
    <scope>IDENTIFICATION</scope>
    <source>
        <tissue evidence="3">Whole body</tissue>
    </source>
</reference>
<dbReference type="OrthoDB" id="6614296at2759"/>
<accession>A0A8B8FLH1</accession>
<organism evidence="2 3">
    <name type="scientific">Sipha flava</name>
    <name type="common">yellow sugarcane aphid</name>
    <dbReference type="NCBI Taxonomy" id="143950"/>
    <lineage>
        <taxon>Eukaryota</taxon>
        <taxon>Metazoa</taxon>
        <taxon>Ecdysozoa</taxon>
        <taxon>Arthropoda</taxon>
        <taxon>Hexapoda</taxon>
        <taxon>Insecta</taxon>
        <taxon>Pterygota</taxon>
        <taxon>Neoptera</taxon>
        <taxon>Paraneoptera</taxon>
        <taxon>Hemiptera</taxon>
        <taxon>Sternorrhyncha</taxon>
        <taxon>Aphidomorpha</taxon>
        <taxon>Aphidoidea</taxon>
        <taxon>Aphididae</taxon>
        <taxon>Sipha</taxon>
    </lineage>
</organism>
<keyword evidence="2" id="KW-1185">Reference proteome</keyword>
<dbReference type="GeneID" id="112684276"/>
<dbReference type="Pfam" id="PF14214">
    <property type="entry name" value="Helitron_like_N"/>
    <property type="match status" value="1"/>
</dbReference>
<sequence length="293" mass="33957">MAKIISERLHFIRNHQKQLHADDYVHLRDAVNNNANINTNNVEQQVILPSSFTGSPHYMHEKNQDAMTYVRKFSRPDLFITFTCNPEWPEIKNELFQDQKSFDRDDIISRVFHLKLKNVEWQKRGLPDCHILLWLQVKIQPDEIDKIISAEIPNKDKDPILYEIVCKNMIHGPYGELNIRSPCMNNGKCSKKYTHKLVKDTQTGDDGYPTYRRRSPDDGDYTAILKVRGQTEIVVDNRWVVPLLLNYVQGPTSFESLKAFDGVIHATFKATCFALGLLENDEQWKNALAEATL</sequence>
<dbReference type="InterPro" id="IPR025476">
    <property type="entry name" value="Helitron_helicase-like"/>
</dbReference>
<evidence type="ECO:0000313" key="2">
    <source>
        <dbReference type="Proteomes" id="UP000694846"/>
    </source>
</evidence>
<evidence type="ECO:0000259" key="1">
    <source>
        <dbReference type="Pfam" id="PF14214"/>
    </source>
</evidence>
<dbReference type="RefSeq" id="XP_025411488.1">
    <property type="nucleotide sequence ID" value="XM_025555703.1"/>
</dbReference>
<evidence type="ECO:0000313" key="3">
    <source>
        <dbReference type="RefSeq" id="XP_025411488.1"/>
    </source>
</evidence>
<dbReference type="Proteomes" id="UP000694846">
    <property type="component" value="Unplaced"/>
</dbReference>
<dbReference type="AlphaFoldDB" id="A0A8B8FLH1"/>